<dbReference type="Proteomes" id="UP000079169">
    <property type="component" value="Unplaced"/>
</dbReference>
<protein>
    <submittedName>
        <fullName evidence="2">Serine/threonine-protein phosphatase CPPED1-like</fullName>
    </submittedName>
</protein>
<organism evidence="1 2">
    <name type="scientific">Diaphorina citri</name>
    <name type="common">Asian citrus psyllid</name>
    <dbReference type="NCBI Taxonomy" id="121845"/>
    <lineage>
        <taxon>Eukaryota</taxon>
        <taxon>Metazoa</taxon>
        <taxon>Ecdysozoa</taxon>
        <taxon>Arthropoda</taxon>
        <taxon>Hexapoda</taxon>
        <taxon>Insecta</taxon>
        <taxon>Pterygota</taxon>
        <taxon>Neoptera</taxon>
        <taxon>Paraneoptera</taxon>
        <taxon>Hemiptera</taxon>
        <taxon>Sternorrhyncha</taxon>
        <taxon>Psylloidea</taxon>
        <taxon>Psyllidae</taxon>
        <taxon>Diaphorininae</taxon>
        <taxon>Diaphorina</taxon>
    </lineage>
</organism>
<dbReference type="AlphaFoldDB" id="A0A1S3DAI3"/>
<evidence type="ECO:0000313" key="2">
    <source>
        <dbReference type="RefSeq" id="XP_008477813.2"/>
    </source>
</evidence>
<dbReference type="InterPro" id="IPR051918">
    <property type="entry name" value="STPP_CPPED1"/>
</dbReference>
<dbReference type="PANTHER" id="PTHR43143">
    <property type="entry name" value="METALLOPHOSPHOESTERASE, CALCINEURIN SUPERFAMILY"/>
    <property type="match status" value="1"/>
</dbReference>
<evidence type="ECO:0000313" key="1">
    <source>
        <dbReference type="Proteomes" id="UP000079169"/>
    </source>
</evidence>
<dbReference type="RefSeq" id="XP_008477813.2">
    <property type="nucleotide sequence ID" value="XM_008479591.3"/>
</dbReference>
<feature type="non-terminal residue" evidence="2">
    <location>
        <position position="116"/>
    </location>
</feature>
<dbReference type="KEGG" id="dci:103514695"/>
<dbReference type="PANTHER" id="PTHR43143:SF1">
    <property type="entry name" value="SERINE_THREONINE-PROTEIN PHOSPHATASE CPPED1"/>
    <property type="match status" value="1"/>
</dbReference>
<proteinExistence type="predicted"/>
<accession>A0A1S3DAI3</accession>
<sequence length="116" mass="13225">MEGHQGKQSGPKKENYVDWKINTKDTEHLGFDPEKEKSWHGDFSFVVGADCQFGLIAQFEHPTEVTWDEEIELSTKLVSILNDLSPRPRFFVVCGDLTNEFPELSAEKTPGDIRAR</sequence>
<dbReference type="STRING" id="121845.A0A1S3DAI3"/>
<gene>
    <name evidence="2" type="primary">LOC103514695</name>
</gene>
<dbReference type="GeneID" id="103514695"/>
<dbReference type="PaxDb" id="121845-A0A1S3DAI3"/>
<reference evidence="2" key="1">
    <citation type="submission" date="2025-08" db="UniProtKB">
        <authorList>
            <consortium name="RefSeq"/>
        </authorList>
    </citation>
    <scope>IDENTIFICATION</scope>
</reference>
<name>A0A1S3DAI3_DIACI</name>
<keyword evidence="1" id="KW-1185">Reference proteome</keyword>